<evidence type="ECO:0000259" key="3">
    <source>
        <dbReference type="PROSITE" id="PS51459"/>
    </source>
</evidence>
<feature type="region of interest" description="Disordered" evidence="2">
    <location>
        <begin position="55"/>
        <end position="78"/>
    </location>
</feature>
<accession>A0A4P8ICC6</accession>
<keyword evidence="5" id="KW-1185">Reference proteome</keyword>
<dbReference type="AlphaFoldDB" id="A0A4P8ICC6"/>
<evidence type="ECO:0000313" key="4">
    <source>
        <dbReference type="EMBL" id="QCP35372.1"/>
    </source>
</evidence>
<evidence type="ECO:0000313" key="5">
    <source>
        <dbReference type="Proteomes" id="UP000298653"/>
    </source>
</evidence>
<reference evidence="4 5" key="1">
    <citation type="submission" date="2019-05" db="EMBL/GenBank/DDBJ databases">
        <title>Complete genome sequencing of Anaerostipes rhamnosivorans.</title>
        <authorList>
            <person name="Bui T.P.N."/>
            <person name="de Vos W.M."/>
        </authorList>
    </citation>
    <scope>NUCLEOTIDE SEQUENCE [LARGE SCALE GENOMIC DNA]</scope>
    <source>
        <strain evidence="4 5">1y2</strain>
    </source>
</reference>
<dbReference type="PANTHER" id="PTHR13504">
    <property type="entry name" value="FIDO DOMAIN-CONTAINING PROTEIN DDB_G0283145"/>
    <property type="match status" value="1"/>
</dbReference>
<dbReference type="Proteomes" id="UP000298653">
    <property type="component" value="Chromosome"/>
</dbReference>
<evidence type="ECO:0000256" key="2">
    <source>
        <dbReference type="SAM" id="MobiDB-lite"/>
    </source>
</evidence>
<dbReference type="PANTHER" id="PTHR13504:SF38">
    <property type="entry name" value="FIDO DOMAIN-CONTAINING PROTEIN"/>
    <property type="match status" value="1"/>
</dbReference>
<dbReference type="PROSITE" id="PS51459">
    <property type="entry name" value="FIDO"/>
    <property type="match status" value="1"/>
</dbReference>
<dbReference type="KEGG" id="arf:AR1Y2_1918"/>
<gene>
    <name evidence="4" type="ORF">AR1Y2_1918</name>
</gene>
<dbReference type="Pfam" id="PF02661">
    <property type="entry name" value="Fic"/>
    <property type="match status" value="1"/>
</dbReference>
<dbReference type="OrthoDB" id="9813719at2"/>
<dbReference type="Gene3D" id="1.10.3290.10">
    <property type="entry name" value="Fido-like domain"/>
    <property type="match status" value="1"/>
</dbReference>
<dbReference type="InterPro" id="IPR003812">
    <property type="entry name" value="Fido"/>
</dbReference>
<proteinExistence type="predicted"/>
<feature type="active site" evidence="1">
    <location>
        <position position="118"/>
    </location>
</feature>
<dbReference type="InterPro" id="IPR040198">
    <property type="entry name" value="Fido_containing"/>
</dbReference>
<protein>
    <submittedName>
        <fullName evidence="4">Huntingtin interacting protein HYPE-like protein</fullName>
    </submittedName>
</protein>
<name>A0A4P8ICC6_9FIRM</name>
<feature type="domain" description="Fido" evidence="3">
    <location>
        <begin position="39"/>
        <end position="176"/>
    </location>
</feature>
<dbReference type="EMBL" id="CP040058">
    <property type="protein sequence ID" value="QCP35372.1"/>
    <property type="molecule type" value="Genomic_DNA"/>
</dbReference>
<dbReference type="SUPFAM" id="SSF140931">
    <property type="entry name" value="Fic-like"/>
    <property type="match status" value="1"/>
</dbReference>
<dbReference type="RefSeq" id="WP_137328761.1">
    <property type="nucleotide sequence ID" value="NZ_CP040058.1"/>
</dbReference>
<organism evidence="4 5">
    <name type="scientific">Anaerostipes rhamnosivorans</name>
    <dbReference type="NCBI Taxonomy" id="1229621"/>
    <lineage>
        <taxon>Bacteria</taxon>
        <taxon>Bacillati</taxon>
        <taxon>Bacillota</taxon>
        <taxon>Clostridia</taxon>
        <taxon>Lachnospirales</taxon>
        <taxon>Lachnospiraceae</taxon>
        <taxon>Anaerostipes</taxon>
    </lineage>
</organism>
<sequence>MSKLQELLRQADAYKEIILKADTHSDKPIETAELQTTDITENLIKDLHRTIYSGTDSSQAGRYRTSPAKDPDADFLPPSPEDLPRLMSHLENQIHSSKSALHPVELAAMAQKRLIDIHPFADGNEKTAEALGNLILSRSGYCPVTVPACREKDFLDALASSRRSSDMEPLSILHAELVIEAQRNHIRSMGISL</sequence>
<evidence type="ECO:0000256" key="1">
    <source>
        <dbReference type="PIRSR" id="PIRSR640198-1"/>
    </source>
</evidence>
<dbReference type="InterPro" id="IPR036597">
    <property type="entry name" value="Fido-like_dom_sf"/>
</dbReference>